<dbReference type="Proteomes" id="UP001056937">
    <property type="component" value="Chromosome 1"/>
</dbReference>
<gene>
    <name evidence="2" type="ORF">LHA26_06420</name>
</gene>
<protein>
    <submittedName>
        <fullName evidence="2">ABC-type transport auxiliary lipoprotein family protein</fullName>
    </submittedName>
</protein>
<proteinExistence type="predicted"/>
<dbReference type="SUPFAM" id="SSF159594">
    <property type="entry name" value="XCC0632-like"/>
    <property type="match status" value="1"/>
</dbReference>
<evidence type="ECO:0000259" key="1">
    <source>
        <dbReference type="Pfam" id="PF03886"/>
    </source>
</evidence>
<organism evidence="2 3">
    <name type="scientific">Sphingomonas morindae</name>
    <dbReference type="NCBI Taxonomy" id="1541170"/>
    <lineage>
        <taxon>Bacteria</taxon>
        <taxon>Pseudomonadati</taxon>
        <taxon>Pseudomonadota</taxon>
        <taxon>Alphaproteobacteria</taxon>
        <taxon>Sphingomonadales</taxon>
        <taxon>Sphingomonadaceae</taxon>
        <taxon>Sphingomonas</taxon>
    </lineage>
</organism>
<accession>A0ABY4XB04</accession>
<evidence type="ECO:0000313" key="2">
    <source>
        <dbReference type="EMBL" id="USI74092.1"/>
    </source>
</evidence>
<dbReference type="RefSeq" id="WP_252167898.1">
    <property type="nucleotide sequence ID" value="NZ_CP084930.1"/>
</dbReference>
<dbReference type="EMBL" id="CP084930">
    <property type="protein sequence ID" value="USI74092.1"/>
    <property type="molecule type" value="Genomic_DNA"/>
</dbReference>
<dbReference type="InterPro" id="IPR005586">
    <property type="entry name" value="ABC_trans_aux"/>
</dbReference>
<keyword evidence="3" id="KW-1185">Reference proteome</keyword>
<reference evidence="2" key="1">
    <citation type="journal article" date="2022" name="Toxins">
        <title>Genomic Analysis of Sphingopyxis sp. USTB-05 for Biodegrading Cyanobacterial Hepatotoxins.</title>
        <authorList>
            <person name="Liu C."/>
            <person name="Xu Q."/>
            <person name="Zhao Z."/>
            <person name="Zhang H."/>
            <person name="Liu X."/>
            <person name="Yin C."/>
            <person name="Liu Y."/>
            <person name="Yan H."/>
        </authorList>
    </citation>
    <scope>NUCLEOTIDE SEQUENCE</scope>
    <source>
        <strain evidence="2">NBD5</strain>
    </source>
</reference>
<dbReference type="Gene3D" id="3.40.50.10610">
    <property type="entry name" value="ABC-type transport auxiliary lipoprotein component"/>
    <property type="match status" value="1"/>
</dbReference>
<evidence type="ECO:0000313" key="3">
    <source>
        <dbReference type="Proteomes" id="UP001056937"/>
    </source>
</evidence>
<name>A0ABY4XB04_9SPHN</name>
<feature type="domain" description="ABC-type transport auxiliary lipoprotein component" evidence="1">
    <location>
        <begin position="38"/>
        <end position="190"/>
    </location>
</feature>
<keyword evidence="2" id="KW-0449">Lipoprotein</keyword>
<sequence>MSAAGSALALAALALLPGCVSFGPKPPPSLIRFAPAAMAPADAGAPLTPARAVTVMVPTTPNELAAPRVPVRSGAADLAYLKDAQYADSPARLFRDLLMETIRARTGRPALEGRDYHLAGGSVLNSRIDTLSVDAGQRRVDLVVDAVLKTPNQDAMTRRFEAHVPVTAVTAPAVTPALSQAANDVAVQIADWVGR</sequence>
<dbReference type="Pfam" id="PF03886">
    <property type="entry name" value="ABC_trans_aux"/>
    <property type="match status" value="1"/>
</dbReference>